<protein>
    <submittedName>
        <fullName evidence="3">Aste57867_21031 protein</fullName>
    </submittedName>
</protein>
<organism evidence="3 4">
    <name type="scientific">Aphanomyces stellatus</name>
    <dbReference type="NCBI Taxonomy" id="120398"/>
    <lineage>
        <taxon>Eukaryota</taxon>
        <taxon>Sar</taxon>
        <taxon>Stramenopiles</taxon>
        <taxon>Oomycota</taxon>
        <taxon>Saprolegniomycetes</taxon>
        <taxon>Saprolegniales</taxon>
        <taxon>Verrucalvaceae</taxon>
        <taxon>Aphanomyces</taxon>
    </lineage>
</organism>
<feature type="region of interest" description="Disordered" evidence="1">
    <location>
        <begin position="693"/>
        <end position="766"/>
    </location>
</feature>
<feature type="region of interest" description="Disordered" evidence="1">
    <location>
        <begin position="588"/>
        <end position="653"/>
    </location>
</feature>
<name>A0A485LHQ6_9STRA</name>
<reference evidence="2" key="2">
    <citation type="submission" date="2019-06" db="EMBL/GenBank/DDBJ databases">
        <title>Genomics analysis of Aphanomyces spp. identifies a new class of oomycete effector associated with host adaptation.</title>
        <authorList>
            <person name="Gaulin E."/>
        </authorList>
    </citation>
    <scope>NUCLEOTIDE SEQUENCE</scope>
    <source>
        <strain evidence="2">CBS 578.67</strain>
    </source>
</reference>
<feature type="compositionally biased region" description="Basic and acidic residues" evidence="1">
    <location>
        <begin position="590"/>
        <end position="603"/>
    </location>
</feature>
<feature type="compositionally biased region" description="Basic and acidic residues" evidence="1">
    <location>
        <begin position="449"/>
        <end position="460"/>
    </location>
</feature>
<feature type="compositionally biased region" description="Polar residues" evidence="1">
    <location>
        <begin position="716"/>
        <end position="733"/>
    </location>
</feature>
<evidence type="ECO:0000256" key="1">
    <source>
        <dbReference type="SAM" id="MobiDB-lite"/>
    </source>
</evidence>
<dbReference type="EMBL" id="VJMH01006956">
    <property type="protein sequence ID" value="KAF0687175.1"/>
    <property type="molecule type" value="Genomic_DNA"/>
</dbReference>
<dbReference type="EMBL" id="CAADRA010006982">
    <property type="protein sequence ID" value="VFT97706.1"/>
    <property type="molecule type" value="Genomic_DNA"/>
</dbReference>
<feature type="compositionally biased region" description="Polar residues" evidence="1">
    <location>
        <begin position="483"/>
        <end position="492"/>
    </location>
</feature>
<feature type="region of interest" description="Disordered" evidence="1">
    <location>
        <begin position="404"/>
        <end position="460"/>
    </location>
</feature>
<feature type="compositionally biased region" description="Basic and acidic residues" evidence="1">
    <location>
        <begin position="735"/>
        <end position="748"/>
    </location>
</feature>
<evidence type="ECO:0000313" key="3">
    <source>
        <dbReference type="EMBL" id="VFT97706.1"/>
    </source>
</evidence>
<feature type="compositionally biased region" description="Basic and acidic residues" evidence="1">
    <location>
        <begin position="425"/>
        <end position="440"/>
    </location>
</feature>
<keyword evidence="4" id="KW-1185">Reference proteome</keyword>
<dbReference type="AlphaFoldDB" id="A0A485LHQ6"/>
<feature type="compositionally biased region" description="Low complexity" evidence="1">
    <location>
        <begin position="699"/>
        <end position="715"/>
    </location>
</feature>
<gene>
    <name evidence="3" type="primary">Aste57867_21031</name>
    <name evidence="2" type="ORF">As57867_020963</name>
    <name evidence="3" type="ORF">ASTE57867_21031</name>
</gene>
<reference evidence="3 4" key="1">
    <citation type="submission" date="2019-03" db="EMBL/GenBank/DDBJ databases">
        <authorList>
            <person name="Gaulin E."/>
            <person name="Dumas B."/>
        </authorList>
    </citation>
    <scope>NUCLEOTIDE SEQUENCE [LARGE SCALE GENOMIC DNA]</scope>
    <source>
        <strain evidence="3">CBS 568.67</strain>
    </source>
</reference>
<dbReference type="OrthoDB" id="79587at2759"/>
<accession>A0A485LHQ6</accession>
<proteinExistence type="predicted"/>
<sequence>MKSISELMRLGAAKRTALLEQMGKSKRKTMSTLQGNPVDLCKLLEQETKKLKFVTVVNILKVIRCSFVDSKACMELLHSAELGKVLLMSLKAVKDGNAFIIVHQINSPREDRQNRILEHFLSNLADLFEWDFFAKAERRLFIEEILSIVQNRCNDCDLVLTEALSVFMTMFTTDSQGTLNDVKSSKSCLPLLLQIVYNLPKAKSFRFQALLIEVVYRVLRLLRKSTAPKDQELISKIHDSLPEVLSNGLRLITPKEFRIGTRKLLNEFNQSVRVVQTLPIHTLYFDCNQNQRVVIDDVQWLDIGAISYEIEVSVRISGEIVEGAMKLQFSDISQYSREGATTAKLHLNEQLSLADIIPSVNDLEWDDMKGITAVLTLDAAAFTKLEATLQTHISPKFMAASENAHSKMTENKETTQAKPPLSKSFYDRMAETREKKKSEASCRAQQKLGKNEQEHESLKEIPCRTVKQEIIDGTQHKEIASSRAEQFPTNRSSRSKRSADEIPREPKSRSSRNKNTASNVKLERLQESALTFDFDPTKKPTIQPKKKMKIDAIPTYTTRSASIGLKSKQNSSLVAITGPNVKLAPSRIHVKQEPKSQREDQHLDSMPYNPTESHCHRIPSKRDSELSGHRSVAKQEKKIKLDAIRHHSTSSNDREQLCANFLTKLRSQHLIEGNGLQTVLESVEMFSKDMKQMGDIEESTTPSQSQESNSSDTMSLESQSTPSPVDTKINQLGGNHRETLHVIKDSPRRNKQVHYSTKSESLEGTKKMSAQEMQDGLLGQMKSLVNIILEQQEKYRESATENVIQHTIDKFEKSSKSHSSQLRGRIGLNNVDKVFQSALAQHREQVRMVASLQDEALFNLENTEGIEEELLSECMDLKHDATHNARTVWQGQLKALLKKIELCRNKRKSQLQNKLKDIKDKFNSNDLLAMHTLLGRI</sequence>
<feature type="compositionally biased region" description="Basic and acidic residues" evidence="1">
    <location>
        <begin position="620"/>
        <end position="645"/>
    </location>
</feature>
<evidence type="ECO:0000313" key="2">
    <source>
        <dbReference type="EMBL" id="KAF0687175.1"/>
    </source>
</evidence>
<dbReference type="Proteomes" id="UP000332933">
    <property type="component" value="Unassembled WGS sequence"/>
</dbReference>
<feature type="region of interest" description="Disordered" evidence="1">
    <location>
        <begin position="476"/>
        <end position="522"/>
    </location>
</feature>
<feature type="compositionally biased region" description="Basic and acidic residues" evidence="1">
    <location>
        <begin position="497"/>
        <end position="508"/>
    </location>
</feature>
<evidence type="ECO:0000313" key="4">
    <source>
        <dbReference type="Proteomes" id="UP000332933"/>
    </source>
</evidence>
<feature type="compositionally biased region" description="Basic and acidic residues" evidence="1">
    <location>
        <begin position="404"/>
        <end position="415"/>
    </location>
</feature>